<evidence type="ECO:0000313" key="2">
    <source>
        <dbReference type="Proteomes" id="UP000198211"/>
    </source>
</evidence>
<organism evidence="1 2">
    <name type="scientific">Phytophthora megakarya</name>
    <dbReference type="NCBI Taxonomy" id="4795"/>
    <lineage>
        <taxon>Eukaryota</taxon>
        <taxon>Sar</taxon>
        <taxon>Stramenopiles</taxon>
        <taxon>Oomycota</taxon>
        <taxon>Peronosporomycetes</taxon>
        <taxon>Peronosporales</taxon>
        <taxon>Peronosporaceae</taxon>
        <taxon>Phytophthora</taxon>
    </lineage>
</organism>
<accession>A0A225V1B5</accession>
<reference evidence="2" key="1">
    <citation type="submission" date="2017-03" db="EMBL/GenBank/DDBJ databases">
        <title>Phytopthora megakarya and P. palmivora, two closely related causual agents of cacao black pod achieved similar genome size and gene model numbers by different mechanisms.</title>
        <authorList>
            <person name="Ali S."/>
            <person name="Shao J."/>
            <person name="Larry D.J."/>
            <person name="Kronmiller B."/>
            <person name="Shen D."/>
            <person name="Strem M.D."/>
            <person name="Melnick R.L."/>
            <person name="Guiltinan M.J."/>
            <person name="Tyler B.M."/>
            <person name="Meinhardt L.W."/>
            <person name="Bailey B.A."/>
        </authorList>
    </citation>
    <scope>NUCLEOTIDE SEQUENCE [LARGE SCALE GENOMIC DNA]</scope>
    <source>
        <strain evidence="2">zdho120</strain>
    </source>
</reference>
<protein>
    <recommendedName>
        <fullName evidence="3">Transposase</fullName>
    </recommendedName>
</protein>
<proteinExistence type="predicted"/>
<gene>
    <name evidence="1" type="ORF">PHMEG_00030008</name>
</gene>
<sequence>MTCQNNIHWRAVVILHMYDVPLEHVSELLGAKQRTLRRWHNLFLREGIVNDKAKRNHA</sequence>
<comment type="caution">
    <text evidence="1">The sequence shown here is derived from an EMBL/GenBank/DDBJ whole genome shotgun (WGS) entry which is preliminary data.</text>
</comment>
<dbReference type="EMBL" id="NBNE01008825">
    <property type="protein sequence ID" value="OWY99064.1"/>
    <property type="molecule type" value="Genomic_DNA"/>
</dbReference>
<dbReference type="Proteomes" id="UP000198211">
    <property type="component" value="Unassembled WGS sequence"/>
</dbReference>
<name>A0A225V1B5_9STRA</name>
<evidence type="ECO:0008006" key="3">
    <source>
        <dbReference type="Google" id="ProtNLM"/>
    </source>
</evidence>
<evidence type="ECO:0000313" key="1">
    <source>
        <dbReference type="EMBL" id="OWY99064.1"/>
    </source>
</evidence>
<dbReference type="AlphaFoldDB" id="A0A225V1B5"/>
<dbReference type="OrthoDB" id="174631at2759"/>
<keyword evidence="2" id="KW-1185">Reference proteome</keyword>